<feature type="transmembrane region" description="Helical" evidence="1">
    <location>
        <begin position="6"/>
        <end position="30"/>
    </location>
</feature>
<dbReference type="EMBL" id="MT862376">
    <property type="protein sequence ID" value="QNV11572.1"/>
    <property type="molecule type" value="Genomic_DNA"/>
</dbReference>
<keyword evidence="1" id="KW-0812">Transmembrane</keyword>
<evidence type="ECO:0000256" key="1">
    <source>
        <dbReference type="SAM" id="Phobius"/>
    </source>
</evidence>
<reference evidence="2" key="1">
    <citation type="submission" date="2020-08" db="EMBL/GenBank/DDBJ databases">
        <title>DNAmark Project.</title>
        <authorList>
            <person name="Leerhoei F."/>
        </authorList>
    </citation>
    <scope>NUCLEOTIDE SEQUENCE</scope>
    <source>
        <strain evidence="2">DM1299</strain>
    </source>
</reference>
<dbReference type="AlphaFoldDB" id="A0A7L7S4A5"/>
<protein>
    <submittedName>
        <fullName evidence="2">ATP synthase F0 subunit 8</fullName>
    </submittedName>
</protein>
<geneLocation type="mitochondrion" evidence="2"/>
<name>A0A7L7S4A5_9ANNE</name>
<keyword evidence="1" id="KW-0472">Membrane</keyword>
<proteinExistence type="predicted"/>
<keyword evidence="2" id="KW-0496">Mitochondrion</keyword>
<sequence>MPHLSPMHWLFMLVTLWLLLFGIITMMWWYTYYMYMNISYPNVNKVLFMW</sequence>
<accession>A0A7L7S4A5</accession>
<organism evidence="2">
    <name type="scientific">Haemopis sanguisuga</name>
    <dbReference type="NCBI Taxonomy" id="51991"/>
    <lineage>
        <taxon>Eukaryota</taxon>
        <taxon>Metazoa</taxon>
        <taxon>Spiralia</taxon>
        <taxon>Lophotrochozoa</taxon>
        <taxon>Annelida</taxon>
        <taxon>Clitellata</taxon>
        <taxon>Hirudinea</taxon>
        <taxon>Hirudinida</taxon>
        <taxon>Hirudiniformes</taxon>
        <taxon>Haemopidae</taxon>
        <taxon>Haemopis</taxon>
    </lineage>
</organism>
<keyword evidence="1" id="KW-1133">Transmembrane helix</keyword>
<evidence type="ECO:0000313" key="2">
    <source>
        <dbReference type="EMBL" id="QNV11572.1"/>
    </source>
</evidence>
<gene>
    <name evidence="2" type="primary">ATP8</name>
</gene>